<dbReference type="GO" id="GO:0005886">
    <property type="term" value="C:plasma membrane"/>
    <property type="evidence" value="ECO:0007669"/>
    <property type="project" value="UniProtKB-SubCell"/>
</dbReference>
<comment type="caution">
    <text evidence="7">The sequence shown here is derived from an EMBL/GenBank/DDBJ whole genome shotgun (WGS) entry which is preliminary data.</text>
</comment>
<dbReference type="Proteomes" id="UP000287651">
    <property type="component" value="Unassembled WGS sequence"/>
</dbReference>
<proteinExistence type="predicted"/>
<keyword evidence="3" id="KW-0813">Transport</keyword>
<evidence type="ECO:0000256" key="1">
    <source>
        <dbReference type="ARBA" id="ARBA00004127"/>
    </source>
</evidence>
<feature type="region of interest" description="Disordered" evidence="5">
    <location>
        <begin position="109"/>
        <end position="138"/>
    </location>
</feature>
<dbReference type="GO" id="GO:0012505">
    <property type="term" value="C:endomembrane system"/>
    <property type="evidence" value="ECO:0007669"/>
    <property type="project" value="UniProtKB-SubCell"/>
</dbReference>
<keyword evidence="4" id="KW-1003">Cell membrane</keyword>
<dbReference type="PANTHER" id="PTHR31269">
    <property type="entry name" value="S-TYPE ANION CHANNEL SLAH3"/>
    <property type="match status" value="1"/>
</dbReference>
<keyword evidence="6" id="KW-0812">Transmembrane</keyword>
<gene>
    <name evidence="7" type="ORF">B296_00057470</name>
</gene>
<keyword evidence="6" id="KW-1133">Transmembrane helix</keyword>
<dbReference type="PANTHER" id="PTHR31269:SF2">
    <property type="entry name" value="S-TYPE ANION CHANNEL SLAH3"/>
    <property type="match status" value="1"/>
</dbReference>
<evidence type="ECO:0000256" key="3">
    <source>
        <dbReference type="ARBA" id="ARBA00022448"/>
    </source>
</evidence>
<feature type="region of interest" description="Disordered" evidence="5">
    <location>
        <begin position="156"/>
        <end position="181"/>
    </location>
</feature>
<organism evidence="7 8">
    <name type="scientific">Ensete ventricosum</name>
    <name type="common">Abyssinian banana</name>
    <name type="synonym">Musa ensete</name>
    <dbReference type="NCBI Taxonomy" id="4639"/>
    <lineage>
        <taxon>Eukaryota</taxon>
        <taxon>Viridiplantae</taxon>
        <taxon>Streptophyta</taxon>
        <taxon>Embryophyta</taxon>
        <taxon>Tracheophyta</taxon>
        <taxon>Spermatophyta</taxon>
        <taxon>Magnoliopsida</taxon>
        <taxon>Liliopsida</taxon>
        <taxon>Zingiberales</taxon>
        <taxon>Musaceae</taxon>
        <taxon>Ensete</taxon>
    </lineage>
</organism>
<reference evidence="7 8" key="1">
    <citation type="journal article" date="2014" name="Agronomy (Basel)">
        <title>A Draft Genome Sequence for Ensete ventricosum, the Drought-Tolerant Tree Against Hunger.</title>
        <authorList>
            <person name="Harrison J."/>
            <person name="Moore K.A."/>
            <person name="Paszkiewicz K."/>
            <person name="Jones T."/>
            <person name="Grant M."/>
            <person name="Ambacheew D."/>
            <person name="Muzemil S."/>
            <person name="Studholme D.J."/>
        </authorList>
    </citation>
    <scope>NUCLEOTIDE SEQUENCE [LARGE SCALE GENOMIC DNA]</scope>
</reference>
<feature type="compositionally biased region" description="Basic residues" evidence="5">
    <location>
        <begin position="109"/>
        <end position="118"/>
    </location>
</feature>
<dbReference type="InterPro" id="IPR030183">
    <property type="entry name" value="SLAC/SLAH"/>
</dbReference>
<keyword evidence="6" id="KW-0472">Membrane</keyword>
<dbReference type="EMBL" id="AMZH03018222">
    <property type="protein sequence ID" value="RRT41889.1"/>
    <property type="molecule type" value="Genomic_DNA"/>
</dbReference>
<dbReference type="GO" id="GO:0006873">
    <property type="term" value="P:intracellular monoatomic ion homeostasis"/>
    <property type="evidence" value="ECO:0007669"/>
    <property type="project" value="InterPro"/>
</dbReference>
<evidence type="ECO:0000256" key="5">
    <source>
        <dbReference type="SAM" id="MobiDB-lite"/>
    </source>
</evidence>
<sequence>MTGFSIATIRYSMEVTNAFTQALSVGFSAISTFTVTALLVSTIVHAFVLRDLFPNDISIAITRNGLSKVDAMAFALESSLPSHHYFSCWPLIPRGWVWYAGGWREPSKSRQRHQKGHLQKLGGAVMASQAADPRRCEGTNRRSTFLLGSANTHVSSLDRSSVPRSDKRGLPPRDPPFAASKKDYRRRHVKILSGHVSPRFPRKPIPSRHPLVFPTFPTVLFETHSSISPQNISLLESNAVCYVDHF</sequence>
<evidence type="ECO:0000256" key="6">
    <source>
        <dbReference type="SAM" id="Phobius"/>
    </source>
</evidence>
<evidence type="ECO:0000256" key="4">
    <source>
        <dbReference type="ARBA" id="ARBA00022475"/>
    </source>
</evidence>
<comment type="subcellular location">
    <subcellularLocation>
        <location evidence="2">Cell membrane</location>
    </subcellularLocation>
    <subcellularLocation>
        <location evidence="1">Endomembrane system</location>
        <topology evidence="1">Multi-pass membrane protein</topology>
    </subcellularLocation>
</comment>
<dbReference type="GO" id="GO:0008308">
    <property type="term" value="F:voltage-gated monoatomic anion channel activity"/>
    <property type="evidence" value="ECO:0007669"/>
    <property type="project" value="InterPro"/>
</dbReference>
<protein>
    <submittedName>
        <fullName evidence="7">Uncharacterized protein</fullName>
    </submittedName>
</protein>
<evidence type="ECO:0000313" key="8">
    <source>
        <dbReference type="Proteomes" id="UP000287651"/>
    </source>
</evidence>
<dbReference type="AlphaFoldDB" id="A0A426XQX2"/>
<accession>A0A426XQX2</accession>
<feature type="transmembrane region" description="Helical" evidence="6">
    <location>
        <begin position="22"/>
        <end position="49"/>
    </location>
</feature>
<evidence type="ECO:0000256" key="2">
    <source>
        <dbReference type="ARBA" id="ARBA00004236"/>
    </source>
</evidence>
<name>A0A426XQX2_ENSVE</name>
<evidence type="ECO:0000313" key="7">
    <source>
        <dbReference type="EMBL" id="RRT41889.1"/>
    </source>
</evidence>